<name>A0ACC1HC71_9FUNG</name>
<accession>A0ACC1HC71</accession>
<dbReference type="EC" id="2.2.1.1" evidence="1"/>
<feature type="non-terminal residue" evidence="1">
    <location>
        <position position="99"/>
    </location>
</feature>
<evidence type="ECO:0000313" key="1">
    <source>
        <dbReference type="EMBL" id="KAJ1672941.1"/>
    </source>
</evidence>
<proteinExistence type="predicted"/>
<reference evidence="1" key="1">
    <citation type="submission" date="2022-06" db="EMBL/GenBank/DDBJ databases">
        <title>Phylogenomic reconstructions and comparative analyses of Kickxellomycotina fungi.</title>
        <authorList>
            <person name="Reynolds N.K."/>
            <person name="Stajich J.E."/>
            <person name="Barry K."/>
            <person name="Grigoriev I.V."/>
            <person name="Crous P."/>
            <person name="Smith M.E."/>
        </authorList>
    </citation>
    <scope>NUCLEOTIDE SEQUENCE</scope>
    <source>
        <strain evidence="1">RSA 2271</strain>
    </source>
</reference>
<sequence length="99" mass="11108">MTTYNEVDNLAINSIRCLSADMVQKANSGHPGAPMGCAPMAHVLFTRFINANPKDSEWFNRDRFVLSNGHGCALQYCILHLLGYKVTMDDLKNFRQVDS</sequence>
<gene>
    <name evidence="1" type="primary">TKL1_2</name>
    <name evidence="1" type="ORF">EV182_006189</name>
</gene>
<protein>
    <submittedName>
        <fullName evidence="1">Transketolase</fullName>
        <ecNumber evidence="1">2.2.1.1</ecNumber>
    </submittedName>
</protein>
<dbReference type="Proteomes" id="UP001145114">
    <property type="component" value="Unassembled WGS sequence"/>
</dbReference>
<keyword evidence="1" id="KW-0808">Transferase</keyword>
<dbReference type="EMBL" id="JAMZIH010007602">
    <property type="protein sequence ID" value="KAJ1672941.1"/>
    <property type="molecule type" value="Genomic_DNA"/>
</dbReference>
<keyword evidence="2" id="KW-1185">Reference proteome</keyword>
<organism evidence="1 2">
    <name type="scientific">Spiromyces aspiralis</name>
    <dbReference type="NCBI Taxonomy" id="68401"/>
    <lineage>
        <taxon>Eukaryota</taxon>
        <taxon>Fungi</taxon>
        <taxon>Fungi incertae sedis</taxon>
        <taxon>Zoopagomycota</taxon>
        <taxon>Kickxellomycotina</taxon>
        <taxon>Kickxellomycetes</taxon>
        <taxon>Kickxellales</taxon>
        <taxon>Kickxellaceae</taxon>
        <taxon>Spiromyces</taxon>
    </lineage>
</organism>
<evidence type="ECO:0000313" key="2">
    <source>
        <dbReference type="Proteomes" id="UP001145114"/>
    </source>
</evidence>
<comment type="caution">
    <text evidence="1">The sequence shown here is derived from an EMBL/GenBank/DDBJ whole genome shotgun (WGS) entry which is preliminary data.</text>
</comment>